<sequence>MKKLKYKNYGIIFLLLLLVLIAVRIAMPYILPINSGVTYKNNPVSERENILLNFLDNKLTLKDGGIKTNYKDEKSQGDITKGYSVLSESEGMMLLYYLERNDEEKFNDTLKYIKDNMILKNNLISWRVTGKNKESTSATIDDLRIVKALLLANERWGKFEYRKMAVKTFKAISKNLLDNNLLSDFNDGYNKSNITTLCYIDLPTLKYLSNIDYAWKKVYTASINVLNNGYISDKVPLYKKSYNRETKKYDNGDVDTLLSLICILNKAEVSESTFKSVNWLTEKFKTDGAIYAKYNSNTGIKSSDVQSTSIYALLVRIGEKTGNKELYNMALKKLKDFQIINKNSPIYGAYGDPKTLQVYSFDNLNSLLAYRCVK</sequence>
<dbReference type="Gene3D" id="1.50.10.10">
    <property type="match status" value="1"/>
</dbReference>
<name>A0ABS4EYH4_9CLOT</name>
<comment type="similarity">
    <text evidence="1">Belongs to the glycosyl hydrolase 8 (cellulase D) family.</text>
</comment>
<dbReference type="EMBL" id="JAGGJZ010000001">
    <property type="protein sequence ID" value="MBP1888902.1"/>
    <property type="molecule type" value="Genomic_DNA"/>
</dbReference>
<evidence type="ECO:0000313" key="4">
    <source>
        <dbReference type="EMBL" id="MBP1888902.1"/>
    </source>
</evidence>
<reference evidence="4 5" key="1">
    <citation type="submission" date="2021-03" db="EMBL/GenBank/DDBJ databases">
        <title>Genomic Encyclopedia of Type Strains, Phase IV (KMG-IV): sequencing the most valuable type-strain genomes for metagenomic binning, comparative biology and taxonomic classification.</title>
        <authorList>
            <person name="Goeker M."/>
        </authorList>
    </citation>
    <scope>NUCLEOTIDE SEQUENCE [LARGE SCALE GENOMIC DNA]</scope>
    <source>
        <strain evidence="4 5">DSM 3984</strain>
    </source>
</reference>
<keyword evidence="3" id="KW-0326">Glycosidase</keyword>
<organism evidence="4 5">
    <name type="scientific">Clostridium moniliforme</name>
    <dbReference type="NCBI Taxonomy" id="39489"/>
    <lineage>
        <taxon>Bacteria</taxon>
        <taxon>Bacillati</taxon>
        <taxon>Bacillota</taxon>
        <taxon>Clostridia</taxon>
        <taxon>Eubacteriales</taxon>
        <taxon>Clostridiaceae</taxon>
        <taxon>Clostridium</taxon>
    </lineage>
</organism>
<keyword evidence="5" id="KW-1185">Reference proteome</keyword>
<dbReference type="Pfam" id="PF01270">
    <property type="entry name" value="Glyco_hydro_8"/>
    <property type="match status" value="1"/>
</dbReference>
<accession>A0ABS4EYH4</accession>
<dbReference type="InterPro" id="IPR002037">
    <property type="entry name" value="Glyco_hydro_8"/>
</dbReference>
<dbReference type="InterPro" id="IPR008928">
    <property type="entry name" value="6-hairpin_glycosidase_sf"/>
</dbReference>
<dbReference type="Proteomes" id="UP000783390">
    <property type="component" value="Unassembled WGS sequence"/>
</dbReference>
<evidence type="ECO:0000313" key="5">
    <source>
        <dbReference type="Proteomes" id="UP000783390"/>
    </source>
</evidence>
<evidence type="ECO:0000256" key="3">
    <source>
        <dbReference type="ARBA" id="ARBA00023295"/>
    </source>
</evidence>
<evidence type="ECO:0000256" key="1">
    <source>
        <dbReference type="ARBA" id="ARBA00009209"/>
    </source>
</evidence>
<dbReference type="RefSeq" id="WP_234925750.1">
    <property type="nucleotide sequence ID" value="NZ_JAGGJZ010000001.1"/>
</dbReference>
<protein>
    <submittedName>
        <fullName evidence="4">Endo-1,4-beta-D-glucanase Y</fullName>
    </submittedName>
</protein>
<evidence type="ECO:0000256" key="2">
    <source>
        <dbReference type="ARBA" id="ARBA00022801"/>
    </source>
</evidence>
<comment type="caution">
    <text evidence="4">The sequence shown here is derived from an EMBL/GenBank/DDBJ whole genome shotgun (WGS) entry which is preliminary data.</text>
</comment>
<dbReference type="SUPFAM" id="SSF48208">
    <property type="entry name" value="Six-hairpin glycosidases"/>
    <property type="match status" value="1"/>
</dbReference>
<dbReference type="InterPro" id="IPR012341">
    <property type="entry name" value="6hp_glycosidase-like_sf"/>
</dbReference>
<gene>
    <name evidence="4" type="ORF">J2Z53_000481</name>
</gene>
<keyword evidence="2" id="KW-0378">Hydrolase</keyword>
<proteinExistence type="inferred from homology"/>